<keyword evidence="10 12" id="KW-0413">Isomerase</keyword>
<evidence type="ECO:0000256" key="7">
    <source>
        <dbReference type="ARBA" id="ARBA00022605"/>
    </source>
</evidence>
<evidence type="ECO:0000313" key="15">
    <source>
        <dbReference type="EMBL" id="CDZ98008.1"/>
    </source>
</evidence>
<comment type="subcellular location">
    <subcellularLocation>
        <location evidence="1">Cytoplasm</location>
    </subcellularLocation>
</comment>
<dbReference type="EMBL" id="LN483273">
    <property type="protein sequence ID" value="CDZ98008.1"/>
    <property type="molecule type" value="Genomic_DNA"/>
</dbReference>
<keyword evidence="7 12" id="KW-0028">Amino-acid biosynthesis</keyword>
<evidence type="ECO:0000256" key="6">
    <source>
        <dbReference type="ARBA" id="ARBA00022498"/>
    </source>
</evidence>
<evidence type="ECO:0000256" key="5">
    <source>
        <dbReference type="ARBA" id="ARBA00022490"/>
    </source>
</evidence>
<dbReference type="SUPFAM" id="SSF48600">
    <property type="entry name" value="Chorismate mutase II"/>
    <property type="match status" value="1"/>
</dbReference>
<evidence type="ECO:0000256" key="1">
    <source>
        <dbReference type="ARBA" id="ARBA00004496"/>
    </source>
</evidence>
<dbReference type="UniPathway" id="UPA00120">
    <property type="reaction ID" value="UER00203"/>
</dbReference>
<dbReference type="GO" id="GO:0006571">
    <property type="term" value="P:tyrosine biosynthetic process"/>
    <property type="evidence" value="ECO:0007669"/>
    <property type="project" value="UniProtKB-KW"/>
</dbReference>
<dbReference type="InterPro" id="IPR036263">
    <property type="entry name" value="Chorismate_II_sf"/>
</dbReference>
<keyword evidence="6" id="KW-0827">Tyrosine biosynthesis</keyword>
<dbReference type="EC" id="5.4.99.5" evidence="3 12"/>
<keyword evidence="5" id="KW-0963">Cytoplasm</keyword>
<dbReference type="PANTHER" id="PTHR21145:SF12">
    <property type="entry name" value="CHORISMATE MUTASE"/>
    <property type="match status" value="1"/>
</dbReference>
<evidence type="ECO:0000256" key="3">
    <source>
        <dbReference type="ARBA" id="ARBA00012404"/>
    </source>
</evidence>
<dbReference type="NCBIfam" id="TIGR01802">
    <property type="entry name" value="CM_pl-yst"/>
    <property type="match status" value="1"/>
</dbReference>
<dbReference type="Gene3D" id="1.10.590.10">
    <property type="entry name" value="Chorismate mutase, AroQ class superfamily, eukaryotic"/>
    <property type="match status" value="1"/>
</dbReference>
<comment type="pathway">
    <text evidence="2">Metabolic intermediate biosynthesis; prephenate biosynthesis; prephenate from chorismate: step 1/1.</text>
</comment>
<organism evidence="15">
    <name type="scientific">Phaffia rhodozyma</name>
    <name type="common">Yeast</name>
    <name type="synonym">Xanthophyllomyces dendrorhous</name>
    <dbReference type="NCBI Taxonomy" id="264483"/>
    <lineage>
        <taxon>Eukaryota</taxon>
        <taxon>Fungi</taxon>
        <taxon>Dikarya</taxon>
        <taxon>Basidiomycota</taxon>
        <taxon>Agaricomycotina</taxon>
        <taxon>Tremellomycetes</taxon>
        <taxon>Cystofilobasidiales</taxon>
        <taxon>Mrakiaceae</taxon>
        <taxon>Phaffia</taxon>
    </lineage>
</organism>
<keyword evidence="9" id="KW-0584">Phenylalanine biosynthesis</keyword>
<reference evidence="15" key="1">
    <citation type="submission" date="2014-08" db="EMBL/GenBank/DDBJ databases">
        <authorList>
            <person name="Sharma Rahul"/>
            <person name="Thines Marco"/>
        </authorList>
    </citation>
    <scope>NUCLEOTIDE SEQUENCE</scope>
</reference>
<dbReference type="InterPro" id="IPR037039">
    <property type="entry name" value="CM_AroQ_sf_eucaryotic"/>
</dbReference>
<comment type="catalytic activity">
    <reaction evidence="11">
        <text>chorismate = prephenate</text>
        <dbReference type="Rhea" id="RHEA:13897"/>
        <dbReference type="ChEBI" id="CHEBI:29748"/>
        <dbReference type="ChEBI" id="CHEBI:29934"/>
        <dbReference type="EC" id="5.4.99.5"/>
    </reaction>
    <physiologicalReaction direction="left-to-right" evidence="11">
        <dbReference type="Rhea" id="RHEA:13898"/>
    </physiologicalReaction>
</comment>
<evidence type="ECO:0000256" key="2">
    <source>
        <dbReference type="ARBA" id="ARBA00004817"/>
    </source>
</evidence>
<dbReference type="GO" id="GO:0004106">
    <property type="term" value="F:chorismate mutase activity"/>
    <property type="evidence" value="ECO:0007669"/>
    <property type="project" value="UniProtKB-UniRule"/>
</dbReference>
<dbReference type="InterPro" id="IPR008238">
    <property type="entry name" value="Chorismate_mutase_AroQ_euk"/>
</dbReference>
<evidence type="ECO:0000256" key="13">
    <source>
        <dbReference type="SAM" id="MobiDB-lite"/>
    </source>
</evidence>
<evidence type="ECO:0000259" key="14">
    <source>
        <dbReference type="Pfam" id="PF01817"/>
    </source>
</evidence>
<evidence type="ECO:0000256" key="10">
    <source>
        <dbReference type="ARBA" id="ARBA00023235"/>
    </source>
</evidence>
<dbReference type="AlphaFoldDB" id="A0A0F7SJZ4"/>
<evidence type="ECO:0000256" key="4">
    <source>
        <dbReference type="ARBA" id="ARBA00020296"/>
    </source>
</evidence>
<feature type="compositionally biased region" description="Basic and acidic residues" evidence="13">
    <location>
        <begin position="16"/>
        <end position="28"/>
    </location>
</feature>
<feature type="domain" description="Chorismate mutase" evidence="14">
    <location>
        <begin position="166"/>
        <end position="278"/>
    </location>
</feature>
<protein>
    <recommendedName>
        <fullName evidence="4 12">Chorismate mutase</fullName>
        <ecNumber evidence="3 12">5.4.99.5</ecNumber>
    </recommendedName>
</protein>
<evidence type="ECO:0000256" key="8">
    <source>
        <dbReference type="ARBA" id="ARBA00023141"/>
    </source>
</evidence>
<dbReference type="GO" id="GO:0046417">
    <property type="term" value="P:chorismate metabolic process"/>
    <property type="evidence" value="ECO:0007669"/>
    <property type="project" value="InterPro"/>
</dbReference>
<feature type="region of interest" description="Disordered" evidence="13">
    <location>
        <begin position="1"/>
        <end position="28"/>
    </location>
</feature>
<sequence>MYYRPMDDVVSSTKPVADDGERERTGESLETRCTGTQIRHTLNRLEDTIIFHLIERAQFAYNPITYTPDAFKELKGRDFQGSWLEWFLKEIETFHAKARRYTSPDEHPFTSIADLPMPMLSPQDLPKLLYKHNVNVNQKIKSIYIEHIVPAITRTLGMEDDGNYGSSATRDVEVLQAISRRVHFGMFVSESKFLLAPHDFIPHILDPNPTELLNLITKPAVEAALLIRVRNKAKLYGQDLDGMGKPIEGQDQAPGKLDPAIVVRLYEEFVMPLTKVVEVEYLLTRLDGVPQSQIEAWQNKTA</sequence>
<dbReference type="InterPro" id="IPR002701">
    <property type="entry name" value="CM_II_prokaryot"/>
</dbReference>
<dbReference type="GO" id="GO:0009094">
    <property type="term" value="P:L-phenylalanine biosynthetic process"/>
    <property type="evidence" value="ECO:0007669"/>
    <property type="project" value="UniProtKB-KW"/>
</dbReference>
<dbReference type="GO" id="GO:0005737">
    <property type="term" value="C:cytoplasm"/>
    <property type="evidence" value="ECO:0007669"/>
    <property type="project" value="UniProtKB-SubCell"/>
</dbReference>
<evidence type="ECO:0000256" key="12">
    <source>
        <dbReference type="PIRNR" id="PIRNR017318"/>
    </source>
</evidence>
<evidence type="ECO:0000256" key="9">
    <source>
        <dbReference type="ARBA" id="ARBA00023222"/>
    </source>
</evidence>
<dbReference type="Pfam" id="PF01817">
    <property type="entry name" value="CM_2"/>
    <property type="match status" value="1"/>
</dbReference>
<keyword evidence="8 12" id="KW-0057">Aromatic amino acid biosynthesis</keyword>
<dbReference type="PROSITE" id="PS51169">
    <property type="entry name" value="CHORISMATE_MUT_3"/>
    <property type="match status" value="1"/>
</dbReference>
<dbReference type="PIRSF" id="PIRSF017318">
    <property type="entry name" value="Chor_mut_AroQ_eu"/>
    <property type="match status" value="1"/>
</dbReference>
<accession>A0A0F7SJZ4</accession>
<evidence type="ECO:0000256" key="11">
    <source>
        <dbReference type="ARBA" id="ARBA00023979"/>
    </source>
</evidence>
<name>A0A0F7SJZ4_PHARH</name>
<proteinExistence type="predicted"/>
<dbReference type="PANTHER" id="PTHR21145">
    <property type="entry name" value="CHORISMATE MUTASE"/>
    <property type="match status" value="1"/>
</dbReference>